<protein>
    <submittedName>
        <fullName evidence="1">Uncharacterized protein</fullName>
    </submittedName>
</protein>
<dbReference type="RefSeq" id="WP_379884443.1">
    <property type="nucleotide sequence ID" value="NZ_JBHTLP010000016.1"/>
</dbReference>
<comment type="caution">
    <text evidence="1">The sequence shown here is derived from an EMBL/GenBank/DDBJ whole genome shotgun (WGS) entry which is preliminary data.</text>
</comment>
<keyword evidence="2" id="KW-1185">Reference proteome</keyword>
<evidence type="ECO:0000313" key="2">
    <source>
        <dbReference type="Proteomes" id="UP001597116"/>
    </source>
</evidence>
<gene>
    <name evidence="1" type="ORF">ACFQ4C_20755</name>
</gene>
<dbReference type="EMBL" id="JBHTLP010000016">
    <property type="protein sequence ID" value="MFD1143570.1"/>
    <property type="molecule type" value="Genomic_DNA"/>
</dbReference>
<organism evidence="1 2">
    <name type="scientific">Larkinella insperata</name>
    <dbReference type="NCBI Taxonomy" id="332158"/>
    <lineage>
        <taxon>Bacteria</taxon>
        <taxon>Pseudomonadati</taxon>
        <taxon>Bacteroidota</taxon>
        <taxon>Cytophagia</taxon>
        <taxon>Cytophagales</taxon>
        <taxon>Spirosomataceae</taxon>
        <taxon>Larkinella</taxon>
    </lineage>
</organism>
<accession>A0ABW3QNJ4</accession>
<proteinExistence type="predicted"/>
<dbReference type="Proteomes" id="UP001597116">
    <property type="component" value="Unassembled WGS sequence"/>
</dbReference>
<evidence type="ECO:0000313" key="1">
    <source>
        <dbReference type="EMBL" id="MFD1143570.1"/>
    </source>
</evidence>
<sequence length="242" mass="28894">MAKRNDNAPLDAIRLALKDHSVSLQPIVNQVSALPSDIQLEYYFVPVEHMEFYRPYYRPGQPYKNLKLVNFGHPAISLSFFSKHKYKIDRDVKILEATRLLRDHREKLFNNLLVGRLGIGQQQELQRTDELLRQVRDEPDNFQFCLSNYHHYYMYWYCSFRFFEDDTNTQTASSMEHLLKHTERVEGKVHERLNIIFIDPHYITRPVPYDSKLIDRELATYPVQLKQGITTLYIRNNVNRKE</sequence>
<name>A0ABW3QNJ4_9BACT</name>
<reference evidence="2" key="1">
    <citation type="journal article" date="2019" name="Int. J. Syst. Evol. Microbiol.">
        <title>The Global Catalogue of Microorganisms (GCM) 10K type strain sequencing project: providing services to taxonomists for standard genome sequencing and annotation.</title>
        <authorList>
            <consortium name="The Broad Institute Genomics Platform"/>
            <consortium name="The Broad Institute Genome Sequencing Center for Infectious Disease"/>
            <person name="Wu L."/>
            <person name="Ma J."/>
        </authorList>
    </citation>
    <scope>NUCLEOTIDE SEQUENCE [LARGE SCALE GENOMIC DNA]</scope>
    <source>
        <strain evidence="2">CCUG 55608</strain>
    </source>
</reference>